<feature type="domain" description="Gfo/Idh/MocA-like oxidoreductase N-terminal" evidence="2">
    <location>
        <begin position="3"/>
        <end position="117"/>
    </location>
</feature>
<dbReference type="PANTHER" id="PTHR43708">
    <property type="entry name" value="CONSERVED EXPRESSED OXIDOREDUCTASE (EUROFUNG)"/>
    <property type="match status" value="1"/>
</dbReference>
<dbReference type="Proteomes" id="UP000247459">
    <property type="component" value="Unassembled WGS sequence"/>
</dbReference>
<dbReference type="InterPro" id="IPR000683">
    <property type="entry name" value="Gfo/Idh/MocA-like_OxRdtase_N"/>
</dbReference>
<dbReference type="RefSeq" id="WP_110822317.1">
    <property type="nucleotide sequence ID" value="NZ_PRLG01000029.1"/>
</dbReference>
<dbReference type="GO" id="GO:0000166">
    <property type="term" value="F:nucleotide binding"/>
    <property type="evidence" value="ECO:0007669"/>
    <property type="project" value="InterPro"/>
</dbReference>
<evidence type="ECO:0000313" key="4">
    <source>
        <dbReference type="EMBL" id="PYY26305.1"/>
    </source>
</evidence>
<dbReference type="InterPro" id="IPR051317">
    <property type="entry name" value="Gfo/Idh/MocA_oxidoreduct"/>
</dbReference>
<feature type="domain" description="Gfo/Idh/MocA-like oxidoreductase C-terminal" evidence="3">
    <location>
        <begin position="133"/>
        <end position="332"/>
    </location>
</feature>
<gene>
    <name evidence="4" type="ORF">PIL02S_05695</name>
</gene>
<dbReference type="SUPFAM" id="SSF51735">
    <property type="entry name" value="NAD(P)-binding Rossmann-fold domains"/>
    <property type="match status" value="1"/>
</dbReference>
<dbReference type="GO" id="GO:0030604">
    <property type="term" value="F:1-deoxy-D-xylulose-5-phosphate reductoisomerase activity"/>
    <property type="evidence" value="ECO:0007669"/>
    <property type="project" value="UniProtKB-EC"/>
</dbReference>
<proteinExistence type="inferred from homology"/>
<protein>
    <submittedName>
        <fullName evidence="4">Oxidoreductase yhhx family protein</fullName>
        <ecNumber evidence="4">1.1.1.267</ecNumber>
    </submittedName>
</protein>
<keyword evidence="4" id="KW-0560">Oxidoreductase</keyword>
<dbReference type="EC" id="1.1.1.267" evidence="4"/>
<sequence>MLTIGYIGNGKSTNRYHLPFSLNREHLNVKTIYARNPDKTDWDKVPGIHYTNDMSSLMNDEEIQLVVICTHTESHYSYAKMALDHGKHVLVEKPFMLTKEEAESIFQYAKEKNLVIQCYQNRRYDSDFLTTQKVIESGKLGDLLEVEMHYDYYRPEIPNGTKQFSPYSSYLYGHGVHTIDQVISYFGQPDTIRSDVRQLLGAGRMNDYFDLDFYYSTLKVSVKSSFFRLKPRPSLIAYGKNGVFVKQTEDRQEEHLKLFYLPKGHADFGVDLPQHYGTLTYIDEEGVYHEEKVVSERGDYARVYDDIYEAIIHGKDKVIKDEETLTVMGTLEEGIRGLK</sequence>
<reference evidence="4 5" key="1">
    <citation type="submission" date="2018-01" db="EMBL/GenBank/DDBJ databases">
        <title>Genome sequence of the PGP bacterium Paenibacillus illinoisensis E3.</title>
        <authorList>
            <person name="Rolli E."/>
            <person name="Marasco R."/>
            <person name="Bessem C."/>
            <person name="Michoud G."/>
            <person name="Gaiarsa S."/>
            <person name="Borin S."/>
            <person name="Daffonchio D."/>
        </authorList>
    </citation>
    <scope>NUCLEOTIDE SEQUENCE [LARGE SCALE GENOMIC DNA]</scope>
    <source>
        <strain evidence="4 5">E3</strain>
    </source>
</reference>
<organism evidence="4 5">
    <name type="scientific">Paenibacillus illinoisensis</name>
    <dbReference type="NCBI Taxonomy" id="59845"/>
    <lineage>
        <taxon>Bacteria</taxon>
        <taxon>Bacillati</taxon>
        <taxon>Bacillota</taxon>
        <taxon>Bacilli</taxon>
        <taxon>Bacillales</taxon>
        <taxon>Paenibacillaceae</taxon>
        <taxon>Paenibacillus</taxon>
    </lineage>
</organism>
<dbReference type="Gene3D" id="3.40.50.720">
    <property type="entry name" value="NAD(P)-binding Rossmann-like Domain"/>
    <property type="match status" value="1"/>
</dbReference>
<name>A0A2W0CDA2_9BACL</name>
<evidence type="ECO:0000313" key="5">
    <source>
        <dbReference type="Proteomes" id="UP000247459"/>
    </source>
</evidence>
<evidence type="ECO:0000256" key="1">
    <source>
        <dbReference type="ARBA" id="ARBA00010928"/>
    </source>
</evidence>
<dbReference type="InterPro" id="IPR036291">
    <property type="entry name" value="NAD(P)-bd_dom_sf"/>
</dbReference>
<evidence type="ECO:0000259" key="3">
    <source>
        <dbReference type="Pfam" id="PF02894"/>
    </source>
</evidence>
<dbReference type="Pfam" id="PF01408">
    <property type="entry name" value="GFO_IDH_MocA"/>
    <property type="match status" value="1"/>
</dbReference>
<dbReference type="AlphaFoldDB" id="A0A2W0CDA2"/>
<comment type="caution">
    <text evidence="4">The sequence shown here is derived from an EMBL/GenBank/DDBJ whole genome shotgun (WGS) entry which is preliminary data.</text>
</comment>
<accession>A0A2W0CDA2</accession>
<dbReference type="OrthoDB" id="9815825at2"/>
<dbReference type="InterPro" id="IPR004104">
    <property type="entry name" value="Gfo/Idh/MocA-like_OxRdtase_C"/>
</dbReference>
<dbReference type="Gene3D" id="3.30.360.10">
    <property type="entry name" value="Dihydrodipicolinate Reductase, domain 2"/>
    <property type="match status" value="1"/>
</dbReference>
<dbReference type="Pfam" id="PF02894">
    <property type="entry name" value="GFO_IDH_MocA_C"/>
    <property type="match status" value="1"/>
</dbReference>
<comment type="similarity">
    <text evidence="1">Belongs to the Gfo/Idh/MocA family.</text>
</comment>
<dbReference type="PANTHER" id="PTHR43708:SF7">
    <property type="entry name" value="OXIDOREDUCTASE"/>
    <property type="match status" value="1"/>
</dbReference>
<evidence type="ECO:0000259" key="2">
    <source>
        <dbReference type="Pfam" id="PF01408"/>
    </source>
</evidence>
<dbReference type="EMBL" id="PRLG01000029">
    <property type="protein sequence ID" value="PYY26305.1"/>
    <property type="molecule type" value="Genomic_DNA"/>
</dbReference>